<dbReference type="PANTHER" id="PTHR35481">
    <property type="entry name" value="DNA-DIRECTED RNA POLYMERASE SUBUNIT ALPHA"/>
    <property type="match status" value="1"/>
</dbReference>
<feature type="domain" description="DUF7903" evidence="2">
    <location>
        <begin position="108"/>
        <end position="170"/>
    </location>
</feature>
<dbReference type="Proteomes" id="UP001202328">
    <property type="component" value="Unassembled WGS sequence"/>
</dbReference>
<evidence type="ECO:0000313" key="3">
    <source>
        <dbReference type="EMBL" id="KAI3906875.1"/>
    </source>
</evidence>
<protein>
    <recommendedName>
        <fullName evidence="2">DUF7903 domain-containing protein</fullName>
    </recommendedName>
</protein>
<comment type="caution">
    <text evidence="3">The sequence shown here is derived from an EMBL/GenBank/DDBJ whole genome shotgun (WGS) entry which is preliminary data.</text>
</comment>
<feature type="compositionally biased region" description="Basic residues" evidence="1">
    <location>
        <begin position="1"/>
        <end position="10"/>
    </location>
</feature>
<gene>
    <name evidence="3" type="ORF">MKW98_004925</name>
</gene>
<dbReference type="Pfam" id="PF25475">
    <property type="entry name" value="DUF7903"/>
    <property type="match status" value="1"/>
</dbReference>
<keyword evidence="4" id="KW-1185">Reference proteome</keyword>
<accession>A0AAD4XF54</accession>
<evidence type="ECO:0000256" key="1">
    <source>
        <dbReference type="SAM" id="MobiDB-lite"/>
    </source>
</evidence>
<dbReference type="InterPro" id="IPR057225">
    <property type="entry name" value="DUF7903"/>
</dbReference>
<sequence>MAYIPQHKRQSKDNDNSPPIPTPFFLLPQFKRKLNLGSSSTGPKSRMKNDTARRGGKIIYAKDSISKWFIECGSATSDGDEPPAKSFRMEPFRLLKSLEWKRSGEPFNIRSELLSSFRNFREEMESGEVGVVLKPTFVVRIGKILFHGKQFSGGVTSRADAEMAFGRVGRSFL</sequence>
<name>A0AAD4XF54_9MAGN</name>
<evidence type="ECO:0000259" key="2">
    <source>
        <dbReference type="Pfam" id="PF25475"/>
    </source>
</evidence>
<dbReference type="AlphaFoldDB" id="A0AAD4XF54"/>
<dbReference type="EMBL" id="JAJJMB010010711">
    <property type="protein sequence ID" value="KAI3906875.1"/>
    <property type="molecule type" value="Genomic_DNA"/>
</dbReference>
<reference evidence="3" key="1">
    <citation type="submission" date="2022-04" db="EMBL/GenBank/DDBJ databases">
        <title>A functionally conserved STORR gene fusion in Papaver species that diverged 16.8 million years ago.</title>
        <authorList>
            <person name="Catania T."/>
        </authorList>
    </citation>
    <scope>NUCLEOTIDE SEQUENCE</scope>
    <source>
        <strain evidence="3">S-188037</strain>
    </source>
</reference>
<proteinExistence type="predicted"/>
<organism evidence="3 4">
    <name type="scientific">Papaver atlanticum</name>
    <dbReference type="NCBI Taxonomy" id="357466"/>
    <lineage>
        <taxon>Eukaryota</taxon>
        <taxon>Viridiplantae</taxon>
        <taxon>Streptophyta</taxon>
        <taxon>Embryophyta</taxon>
        <taxon>Tracheophyta</taxon>
        <taxon>Spermatophyta</taxon>
        <taxon>Magnoliopsida</taxon>
        <taxon>Ranunculales</taxon>
        <taxon>Papaveraceae</taxon>
        <taxon>Papaveroideae</taxon>
        <taxon>Papaver</taxon>
    </lineage>
</organism>
<evidence type="ECO:0000313" key="4">
    <source>
        <dbReference type="Proteomes" id="UP001202328"/>
    </source>
</evidence>
<dbReference type="PANTHER" id="PTHR35481:SF1">
    <property type="entry name" value="DNA-DIRECTED RNA POLYMERASE SUBUNIT ALPHA"/>
    <property type="match status" value="1"/>
</dbReference>
<feature type="region of interest" description="Disordered" evidence="1">
    <location>
        <begin position="1"/>
        <end position="22"/>
    </location>
</feature>